<dbReference type="AlphaFoldDB" id="A0A151TA09"/>
<organism evidence="1 2">
    <name type="scientific">Cajanus cajan</name>
    <name type="common">Pigeon pea</name>
    <name type="synonym">Cajanus indicus</name>
    <dbReference type="NCBI Taxonomy" id="3821"/>
    <lineage>
        <taxon>Eukaryota</taxon>
        <taxon>Viridiplantae</taxon>
        <taxon>Streptophyta</taxon>
        <taxon>Embryophyta</taxon>
        <taxon>Tracheophyta</taxon>
        <taxon>Spermatophyta</taxon>
        <taxon>Magnoliopsida</taxon>
        <taxon>eudicotyledons</taxon>
        <taxon>Gunneridae</taxon>
        <taxon>Pentapetalae</taxon>
        <taxon>rosids</taxon>
        <taxon>fabids</taxon>
        <taxon>Fabales</taxon>
        <taxon>Fabaceae</taxon>
        <taxon>Papilionoideae</taxon>
        <taxon>50 kb inversion clade</taxon>
        <taxon>NPAAA clade</taxon>
        <taxon>indigoferoid/millettioid clade</taxon>
        <taxon>Phaseoleae</taxon>
        <taxon>Cajanus</taxon>
    </lineage>
</organism>
<proteinExistence type="predicted"/>
<name>A0A151TA09_CAJCA</name>
<dbReference type="Gramene" id="C.cajan_17956.t">
    <property type="protein sequence ID" value="C.cajan_17956.t.cds1"/>
    <property type="gene ID" value="C.cajan_17956"/>
</dbReference>
<keyword evidence="2" id="KW-1185">Reference proteome</keyword>
<gene>
    <name evidence="1" type="ORF">KK1_018487</name>
</gene>
<reference evidence="1 2" key="1">
    <citation type="journal article" date="2012" name="Nat. Biotechnol.">
        <title>Draft genome sequence of pigeonpea (Cajanus cajan), an orphan legume crop of resource-poor farmers.</title>
        <authorList>
            <person name="Varshney R.K."/>
            <person name="Chen W."/>
            <person name="Li Y."/>
            <person name="Bharti A.K."/>
            <person name="Saxena R.K."/>
            <person name="Schlueter J.A."/>
            <person name="Donoghue M.T."/>
            <person name="Azam S."/>
            <person name="Fan G."/>
            <person name="Whaley A.M."/>
            <person name="Farmer A.D."/>
            <person name="Sheridan J."/>
            <person name="Iwata A."/>
            <person name="Tuteja R."/>
            <person name="Penmetsa R.V."/>
            <person name="Wu W."/>
            <person name="Upadhyaya H.D."/>
            <person name="Yang S.P."/>
            <person name="Shah T."/>
            <person name="Saxena K.B."/>
            <person name="Michael T."/>
            <person name="McCombie W.R."/>
            <person name="Yang B."/>
            <person name="Zhang G."/>
            <person name="Yang H."/>
            <person name="Wang J."/>
            <person name="Spillane C."/>
            <person name="Cook D.R."/>
            <person name="May G.D."/>
            <person name="Xu X."/>
            <person name="Jackson S.A."/>
        </authorList>
    </citation>
    <scope>NUCLEOTIDE SEQUENCE [LARGE SCALE GENOMIC DNA]</scope>
    <source>
        <strain evidence="2">cv. Asha</strain>
    </source>
</reference>
<accession>A0A151TA09</accession>
<protein>
    <recommendedName>
        <fullName evidence="3">Retrovirus-related Pol polyprotein from transposon TNT 1-94</fullName>
    </recommendedName>
</protein>
<evidence type="ECO:0000313" key="2">
    <source>
        <dbReference type="Proteomes" id="UP000075243"/>
    </source>
</evidence>
<sequence>MFSIKKTVYLLAAIGATIDIEDQIQAISNGHSQEYEPFITFVISRMEPYTIEEMEALVYLWLKSVLKNKNKRQHHLLWNLCKHT</sequence>
<dbReference type="Proteomes" id="UP000075243">
    <property type="component" value="Chromosome 7"/>
</dbReference>
<evidence type="ECO:0008006" key="3">
    <source>
        <dbReference type="Google" id="ProtNLM"/>
    </source>
</evidence>
<evidence type="ECO:0000313" key="1">
    <source>
        <dbReference type="EMBL" id="KYP63900.1"/>
    </source>
</evidence>
<dbReference type="EMBL" id="CM003609">
    <property type="protein sequence ID" value="KYP63900.1"/>
    <property type="molecule type" value="Genomic_DNA"/>
</dbReference>